<feature type="transmembrane region" description="Helical" evidence="1">
    <location>
        <begin position="68"/>
        <end position="89"/>
    </location>
</feature>
<keyword evidence="3" id="KW-1185">Reference proteome</keyword>
<accession>A0A179B258</accession>
<feature type="transmembrane region" description="Helical" evidence="1">
    <location>
        <begin position="27"/>
        <end position="48"/>
    </location>
</feature>
<keyword evidence="1" id="KW-0812">Transmembrane</keyword>
<dbReference type="RefSeq" id="WP_064230772.1">
    <property type="nucleotide sequence ID" value="NZ_LVZK01000001.1"/>
</dbReference>
<evidence type="ECO:0000313" key="2">
    <source>
        <dbReference type="EMBL" id="OAP85807.1"/>
    </source>
</evidence>
<reference evidence="2 3" key="1">
    <citation type="submission" date="2016-04" db="EMBL/GenBank/DDBJ databases">
        <title>Peptidophaga gingivicola gen. nov., sp. nov., isolated from human subgingival plaque.</title>
        <authorList>
            <person name="Beall C.J."/>
            <person name="Mokrzan E.M."/>
            <person name="Griffen A.L."/>
            <person name="Leys E.J."/>
        </authorList>
    </citation>
    <scope>NUCLEOTIDE SEQUENCE [LARGE SCALE GENOMIC DNA]</scope>
    <source>
        <strain evidence="2 3">BA112</strain>
    </source>
</reference>
<comment type="caution">
    <text evidence="2">The sequence shown here is derived from an EMBL/GenBank/DDBJ whole genome shotgun (WGS) entry which is preliminary data.</text>
</comment>
<dbReference type="EMBL" id="LVZK01000001">
    <property type="protein sequence ID" value="OAP85807.1"/>
    <property type="molecule type" value="Genomic_DNA"/>
</dbReference>
<keyword evidence="1" id="KW-1133">Transmembrane helix</keyword>
<evidence type="ECO:0000313" key="3">
    <source>
        <dbReference type="Proteomes" id="UP000078368"/>
    </source>
</evidence>
<dbReference type="Proteomes" id="UP000078368">
    <property type="component" value="Unassembled WGS sequence"/>
</dbReference>
<sequence>MTGEPDVFDYYSDSKLKSSSKIKVKPALLVLILLTLATAAVLIQAHWLDNHTSYRPAEADIEGYLLSLTERPLCILIPCAYILAIATLADRTTIACSILSVVANALALAATVPLAIYVSRWNDWTVKLPLSPALFALSVAAASADLRDKIKSVHERL</sequence>
<keyword evidence="1" id="KW-0472">Membrane</keyword>
<name>A0A179B258_9ACTO</name>
<dbReference type="AlphaFoldDB" id="A0A179B258"/>
<evidence type="ECO:0000256" key="1">
    <source>
        <dbReference type="SAM" id="Phobius"/>
    </source>
</evidence>
<proteinExistence type="predicted"/>
<protein>
    <submittedName>
        <fullName evidence="2">Uncharacterized protein</fullName>
    </submittedName>
</protein>
<gene>
    <name evidence="2" type="ORF">A4H34_01025</name>
</gene>
<feature type="transmembrane region" description="Helical" evidence="1">
    <location>
        <begin position="96"/>
        <end position="118"/>
    </location>
</feature>
<organism evidence="2 3">
    <name type="scientific">Peptidiphaga gingivicola</name>
    <dbReference type="NCBI Taxonomy" id="2741497"/>
    <lineage>
        <taxon>Bacteria</taxon>
        <taxon>Bacillati</taxon>
        <taxon>Actinomycetota</taxon>
        <taxon>Actinomycetes</taxon>
        <taxon>Actinomycetales</taxon>
        <taxon>Actinomycetaceae</taxon>
        <taxon>Peptidiphaga</taxon>
    </lineage>
</organism>